<name>A0A6M8HSI9_9PROT</name>
<gene>
    <name evidence="2" type="ORF">HN018_14895</name>
</gene>
<sequence length="240" mass="24783">MAGAGGIAARERQSTGGPIHPWTARGPYRHGAAAIVRFLATLLLFGLACSTARAGSPDTAAQGDAAPGDGSGPALALTRLFERTCFIHAGDPASLRAELAGAPYRPAPDEATRRMLARPGQAYRVSGGQGHLMVLSFDDGWCGDGGTGIGAHALTMQLSHAMQVHDVGMQLMGAGRDGREQRYLLTPKPPASPIVLLVLLQPAVAGVATKHDGSPDRTDTLMQANLFAAPMPSDGPEPPP</sequence>
<protein>
    <submittedName>
        <fullName evidence="2">Uncharacterized protein</fullName>
    </submittedName>
</protein>
<accession>A0A6M8HSI9</accession>
<organism evidence="2 3">
    <name type="scientific">Lichenicola cladoniae</name>
    <dbReference type="NCBI Taxonomy" id="1484109"/>
    <lineage>
        <taxon>Bacteria</taxon>
        <taxon>Pseudomonadati</taxon>
        <taxon>Pseudomonadota</taxon>
        <taxon>Alphaproteobacteria</taxon>
        <taxon>Acetobacterales</taxon>
        <taxon>Acetobacteraceae</taxon>
        <taxon>Lichenicola</taxon>
    </lineage>
</organism>
<proteinExistence type="predicted"/>
<dbReference type="EMBL" id="CP053708">
    <property type="protein sequence ID" value="QKE91161.1"/>
    <property type="molecule type" value="Genomic_DNA"/>
</dbReference>
<dbReference type="RefSeq" id="WP_171833317.1">
    <property type="nucleotide sequence ID" value="NZ_CP053708.1"/>
</dbReference>
<dbReference type="KEGG" id="lck:HN018_14895"/>
<feature type="region of interest" description="Disordered" evidence="1">
    <location>
        <begin position="1"/>
        <end position="22"/>
    </location>
</feature>
<dbReference type="Proteomes" id="UP000500767">
    <property type="component" value="Chromosome"/>
</dbReference>
<keyword evidence="3" id="KW-1185">Reference proteome</keyword>
<reference evidence="2 3" key="1">
    <citation type="journal article" date="2014" name="World J. Microbiol. Biotechnol.">
        <title>Biodiversity and physiological characteristics of Antarctic and Arctic lichens-associated bacteria.</title>
        <authorList>
            <person name="Lee Y.M."/>
            <person name="Kim E.H."/>
            <person name="Lee H.K."/>
            <person name="Hong S.G."/>
        </authorList>
    </citation>
    <scope>NUCLEOTIDE SEQUENCE [LARGE SCALE GENOMIC DNA]</scope>
    <source>
        <strain evidence="2 3">PAMC 26569</strain>
    </source>
</reference>
<evidence type="ECO:0000256" key="1">
    <source>
        <dbReference type="SAM" id="MobiDB-lite"/>
    </source>
</evidence>
<evidence type="ECO:0000313" key="2">
    <source>
        <dbReference type="EMBL" id="QKE91161.1"/>
    </source>
</evidence>
<dbReference type="AlphaFoldDB" id="A0A6M8HSI9"/>
<evidence type="ECO:0000313" key="3">
    <source>
        <dbReference type="Proteomes" id="UP000500767"/>
    </source>
</evidence>
<dbReference type="NCBIfam" id="NF047650">
    <property type="entry name" value="lipo_NMCC_0638"/>
    <property type="match status" value="1"/>
</dbReference>